<dbReference type="EMBL" id="CM042887">
    <property type="protein sequence ID" value="KAI4330749.1"/>
    <property type="molecule type" value="Genomic_DNA"/>
</dbReference>
<proteinExistence type="predicted"/>
<evidence type="ECO:0000313" key="1">
    <source>
        <dbReference type="EMBL" id="KAI4330749.1"/>
    </source>
</evidence>
<keyword evidence="2" id="KW-1185">Reference proteome</keyword>
<gene>
    <name evidence="1" type="ORF">MLD38_029006</name>
</gene>
<organism evidence="1 2">
    <name type="scientific">Melastoma candidum</name>
    <dbReference type="NCBI Taxonomy" id="119954"/>
    <lineage>
        <taxon>Eukaryota</taxon>
        <taxon>Viridiplantae</taxon>
        <taxon>Streptophyta</taxon>
        <taxon>Embryophyta</taxon>
        <taxon>Tracheophyta</taxon>
        <taxon>Spermatophyta</taxon>
        <taxon>Magnoliopsida</taxon>
        <taxon>eudicotyledons</taxon>
        <taxon>Gunneridae</taxon>
        <taxon>Pentapetalae</taxon>
        <taxon>rosids</taxon>
        <taxon>malvids</taxon>
        <taxon>Myrtales</taxon>
        <taxon>Melastomataceae</taxon>
        <taxon>Melastomatoideae</taxon>
        <taxon>Melastomateae</taxon>
        <taxon>Melastoma</taxon>
    </lineage>
</organism>
<comment type="caution">
    <text evidence="1">The sequence shown here is derived from an EMBL/GenBank/DDBJ whole genome shotgun (WGS) entry which is preliminary data.</text>
</comment>
<accession>A0ACB9N2N9</accession>
<protein>
    <submittedName>
        <fullName evidence="1">Uncharacterized protein</fullName>
    </submittedName>
</protein>
<evidence type="ECO:0000313" key="2">
    <source>
        <dbReference type="Proteomes" id="UP001057402"/>
    </source>
</evidence>
<sequence length="271" mass="29760">MSRRLPVSSRHLADGGNIHSAGSLRAKTRSFLVLYGGLLVGGTMLLIIHSLQGSDTPIIDRDAASKFEGDGASCTPEVIKALPVLNKVYGNGMHKVLHVGPDSCSVVAEILKEEDAEAWGVEPYDLDDAGANCKRFVRKGIVRVANIKFPLPYQARSFSTVLVSDVPDYLSTRYLNKTIPEFARVAAHGVVIFTGMPSHERAKVADLSRFGRPAKLRSSSWWVRFLIQGGLEENESAKTKFELASRTESYNPGCQVFHLKSRDNNNDIAQF</sequence>
<dbReference type="Proteomes" id="UP001057402">
    <property type="component" value="Chromosome 8"/>
</dbReference>
<reference evidence="2" key="1">
    <citation type="journal article" date="2023" name="Front. Plant Sci.">
        <title>Chromosomal-level genome assembly of Melastoma candidum provides insights into trichome evolution.</title>
        <authorList>
            <person name="Zhong Y."/>
            <person name="Wu W."/>
            <person name="Sun C."/>
            <person name="Zou P."/>
            <person name="Liu Y."/>
            <person name="Dai S."/>
            <person name="Zhou R."/>
        </authorList>
    </citation>
    <scope>NUCLEOTIDE SEQUENCE [LARGE SCALE GENOMIC DNA]</scope>
</reference>
<name>A0ACB9N2N9_9MYRT</name>